<evidence type="ECO:0000256" key="4">
    <source>
        <dbReference type="PROSITE-ProRule" id="PRU00335"/>
    </source>
</evidence>
<dbReference type="KEGG" id="meso:BSQ44_15965"/>
<dbReference type="PANTHER" id="PTHR47506:SF6">
    <property type="entry name" value="HTH-TYPE TRANSCRIPTIONAL REPRESSOR NEMR"/>
    <property type="match status" value="1"/>
</dbReference>
<keyword evidence="1" id="KW-0805">Transcription regulation</keyword>
<dbReference type="PRINTS" id="PR00455">
    <property type="entry name" value="HTHTETR"/>
</dbReference>
<dbReference type="InterPro" id="IPR009057">
    <property type="entry name" value="Homeodomain-like_sf"/>
</dbReference>
<protein>
    <recommendedName>
        <fullName evidence="5">HTH tetR-type domain-containing protein</fullName>
    </recommendedName>
</protein>
<dbReference type="RefSeq" id="WP_072605911.1">
    <property type="nucleotide sequence ID" value="NZ_JBHRXM010000032.1"/>
</dbReference>
<dbReference type="OrthoDB" id="9816431at2"/>
<name>A0A1L3STG1_9HYPH</name>
<dbReference type="SUPFAM" id="SSF46689">
    <property type="entry name" value="Homeodomain-like"/>
    <property type="match status" value="1"/>
</dbReference>
<dbReference type="Gene3D" id="1.10.357.10">
    <property type="entry name" value="Tetracycline Repressor, domain 2"/>
    <property type="match status" value="1"/>
</dbReference>
<dbReference type="PROSITE" id="PS50977">
    <property type="entry name" value="HTH_TETR_2"/>
    <property type="match status" value="1"/>
</dbReference>
<evidence type="ECO:0000313" key="7">
    <source>
        <dbReference type="Proteomes" id="UP000182840"/>
    </source>
</evidence>
<proteinExistence type="predicted"/>
<sequence length="199" mass="22177">MARSISEPTRAAILEAAWRLIEREGRVDIGQAAIAAEAGVSRQSIFYAFGDRTGLLTAMARHRDQQSPRLARLVEVASERRTDAGQLLDVVSAWIDYLPDVYPVAILLDAAAITDAEAKAAIEDRMIVLFRNGLVARLRSMARLGLLREGADPDRTAHVVWEICHLRAWRSLVVDCGWTPEEFKSSRLALISTFLRHET</sequence>
<keyword evidence="7" id="KW-1185">Reference proteome</keyword>
<organism evidence="6 7">
    <name type="scientific">Aquibium oceanicum</name>
    <dbReference type="NCBI Taxonomy" id="1670800"/>
    <lineage>
        <taxon>Bacteria</taxon>
        <taxon>Pseudomonadati</taxon>
        <taxon>Pseudomonadota</taxon>
        <taxon>Alphaproteobacteria</taxon>
        <taxon>Hyphomicrobiales</taxon>
        <taxon>Phyllobacteriaceae</taxon>
        <taxon>Aquibium</taxon>
    </lineage>
</organism>
<evidence type="ECO:0000256" key="1">
    <source>
        <dbReference type="ARBA" id="ARBA00023015"/>
    </source>
</evidence>
<reference evidence="7" key="1">
    <citation type="submission" date="2016-11" db="EMBL/GenBank/DDBJ databases">
        <title>Mesorhizobium oceanicum sp. nov., isolated from deep seawater in South China Sea.</title>
        <authorList>
            <person name="Fu G.-Y."/>
        </authorList>
    </citation>
    <scope>NUCLEOTIDE SEQUENCE [LARGE SCALE GENOMIC DNA]</scope>
    <source>
        <strain evidence="7">B7</strain>
    </source>
</reference>
<keyword evidence="3" id="KW-0804">Transcription</keyword>
<dbReference type="EMBL" id="CP018171">
    <property type="protein sequence ID" value="APH72686.1"/>
    <property type="molecule type" value="Genomic_DNA"/>
</dbReference>
<dbReference type="InterPro" id="IPR001647">
    <property type="entry name" value="HTH_TetR"/>
</dbReference>
<evidence type="ECO:0000256" key="2">
    <source>
        <dbReference type="ARBA" id="ARBA00023125"/>
    </source>
</evidence>
<keyword evidence="2 4" id="KW-0238">DNA-binding</keyword>
<dbReference type="AlphaFoldDB" id="A0A1L3STG1"/>
<evidence type="ECO:0000256" key="3">
    <source>
        <dbReference type="ARBA" id="ARBA00023163"/>
    </source>
</evidence>
<dbReference type="Proteomes" id="UP000182840">
    <property type="component" value="Chromosome"/>
</dbReference>
<dbReference type="Pfam" id="PF00440">
    <property type="entry name" value="TetR_N"/>
    <property type="match status" value="1"/>
</dbReference>
<evidence type="ECO:0000259" key="5">
    <source>
        <dbReference type="PROSITE" id="PS50977"/>
    </source>
</evidence>
<dbReference type="PANTHER" id="PTHR47506">
    <property type="entry name" value="TRANSCRIPTIONAL REGULATORY PROTEIN"/>
    <property type="match status" value="1"/>
</dbReference>
<evidence type="ECO:0000313" key="6">
    <source>
        <dbReference type="EMBL" id="APH72686.1"/>
    </source>
</evidence>
<feature type="DNA-binding region" description="H-T-H motif" evidence="4">
    <location>
        <begin position="30"/>
        <end position="49"/>
    </location>
</feature>
<accession>A0A1L3STG1</accession>
<feature type="domain" description="HTH tetR-type" evidence="5">
    <location>
        <begin position="7"/>
        <end position="67"/>
    </location>
</feature>
<dbReference type="GO" id="GO:0003677">
    <property type="term" value="F:DNA binding"/>
    <property type="evidence" value="ECO:0007669"/>
    <property type="project" value="UniProtKB-UniRule"/>
</dbReference>
<dbReference type="STRING" id="1670800.BSQ44_15965"/>
<gene>
    <name evidence="6" type="ORF">BSQ44_15965</name>
</gene>